<name>A0A9P3PG96_LYOSH</name>
<reference evidence="5" key="1">
    <citation type="submission" date="2022-07" db="EMBL/GenBank/DDBJ databases">
        <title>The genome of Lyophyllum shimeji provides insight into the initial evolution of ectomycorrhizal fungal genome.</title>
        <authorList>
            <person name="Kobayashi Y."/>
            <person name="Shibata T."/>
            <person name="Hirakawa H."/>
            <person name="Shigenobu S."/>
            <person name="Nishiyama T."/>
            <person name="Yamada A."/>
            <person name="Hasebe M."/>
            <person name="Kawaguchi M."/>
        </authorList>
    </citation>
    <scope>NUCLEOTIDE SEQUENCE</scope>
    <source>
        <strain evidence="5">AT787</strain>
    </source>
</reference>
<proteinExistence type="inferred from homology"/>
<dbReference type="OrthoDB" id="3763at2759"/>
<evidence type="ECO:0000256" key="1">
    <source>
        <dbReference type="ARBA" id="ARBA00006035"/>
    </source>
</evidence>
<dbReference type="GO" id="GO:0006271">
    <property type="term" value="P:DNA strand elongation involved in DNA replication"/>
    <property type="evidence" value="ECO:0007669"/>
    <property type="project" value="TreeGrafter"/>
</dbReference>
<dbReference type="GO" id="GO:0043625">
    <property type="term" value="C:delta DNA polymerase complex"/>
    <property type="evidence" value="ECO:0007669"/>
    <property type="project" value="TreeGrafter"/>
</dbReference>
<evidence type="ECO:0000259" key="4">
    <source>
        <dbReference type="Pfam" id="PF04042"/>
    </source>
</evidence>
<dbReference type="InterPro" id="IPR024826">
    <property type="entry name" value="DNA_pol_delta/II_ssu"/>
</dbReference>
<dbReference type="Pfam" id="PF04042">
    <property type="entry name" value="DNA_pol_E_B"/>
    <property type="match status" value="1"/>
</dbReference>
<comment type="similarity">
    <text evidence="1">Belongs to the DNA polymerase delta/II small subunit family.</text>
</comment>
<accession>A0A9P3PG96</accession>
<dbReference type="PANTHER" id="PTHR10416:SF0">
    <property type="entry name" value="DNA POLYMERASE DELTA SUBUNIT 2"/>
    <property type="match status" value="1"/>
</dbReference>
<evidence type="ECO:0000256" key="3">
    <source>
        <dbReference type="SAM" id="MobiDB-lite"/>
    </source>
</evidence>
<organism evidence="5 6">
    <name type="scientific">Lyophyllum shimeji</name>
    <name type="common">Hon-shimeji</name>
    <name type="synonym">Tricholoma shimeji</name>
    <dbReference type="NCBI Taxonomy" id="47721"/>
    <lineage>
        <taxon>Eukaryota</taxon>
        <taxon>Fungi</taxon>
        <taxon>Dikarya</taxon>
        <taxon>Basidiomycota</taxon>
        <taxon>Agaricomycotina</taxon>
        <taxon>Agaricomycetes</taxon>
        <taxon>Agaricomycetidae</taxon>
        <taxon>Agaricales</taxon>
        <taxon>Tricholomatineae</taxon>
        <taxon>Lyophyllaceae</taxon>
        <taxon>Lyophyllum</taxon>
    </lineage>
</organism>
<dbReference type="EMBL" id="BRPK01000002">
    <property type="protein sequence ID" value="GLB35301.1"/>
    <property type="molecule type" value="Genomic_DNA"/>
</dbReference>
<evidence type="ECO:0000313" key="5">
    <source>
        <dbReference type="EMBL" id="GLB35301.1"/>
    </source>
</evidence>
<gene>
    <name evidence="5" type="primary">cdc1</name>
    <name evidence="5" type="ORF">LshimejAT787_0208660</name>
</gene>
<dbReference type="PANTHER" id="PTHR10416">
    <property type="entry name" value="DNA POLYMERASE DELTA SUBUNIT 2"/>
    <property type="match status" value="1"/>
</dbReference>
<feature type="domain" description="DNA polymerase alpha/delta/epsilon subunit B" evidence="4">
    <location>
        <begin position="12"/>
        <end position="62"/>
    </location>
</feature>
<evidence type="ECO:0000313" key="6">
    <source>
        <dbReference type="Proteomes" id="UP001063166"/>
    </source>
</evidence>
<keyword evidence="6" id="KW-1185">Reference proteome</keyword>
<dbReference type="InterPro" id="IPR007185">
    <property type="entry name" value="DNA_pol_a/d/e_bsu"/>
</dbReference>
<comment type="caution">
    <text evidence="5">The sequence shown here is derived from an EMBL/GenBank/DDBJ whole genome shotgun (WGS) entry which is preliminary data.</text>
</comment>
<keyword evidence="2" id="KW-0235">DNA replication</keyword>
<dbReference type="Proteomes" id="UP001063166">
    <property type="component" value="Unassembled WGS sequence"/>
</dbReference>
<dbReference type="Gene3D" id="3.60.21.50">
    <property type="match status" value="1"/>
</dbReference>
<evidence type="ECO:0000256" key="2">
    <source>
        <dbReference type="ARBA" id="ARBA00022705"/>
    </source>
</evidence>
<dbReference type="AlphaFoldDB" id="A0A9P3PG96"/>
<protein>
    <submittedName>
        <fullName evidence="5">DNA polymerase alpha/epsilon subunit B</fullName>
    </submittedName>
</protein>
<feature type="region of interest" description="Disordered" evidence="3">
    <location>
        <begin position="117"/>
        <end position="154"/>
    </location>
</feature>
<sequence>MFKYLPTPPHTRLSILESTLKWRHMAPTAPDTLWCHPYFGGDPFIITETPDLYIVGNQKRFATKIVVDEHENEEERSNARCRVVMVPEFARTGVLVLVNLRSLDVKTVTFAVQGMAGAGEEAPKPEPGPTPSPALHDPSSAEHEHRSSLNYDFL</sequence>
<dbReference type="GO" id="GO:0003677">
    <property type="term" value="F:DNA binding"/>
    <property type="evidence" value="ECO:0007669"/>
    <property type="project" value="InterPro"/>
</dbReference>